<evidence type="ECO:0000259" key="4">
    <source>
        <dbReference type="Pfam" id="PF02826"/>
    </source>
</evidence>
<sequence>MPKLAALITPERAADVVDPETRRLLEEHFEVVWATEDHVAAPSPAGNSPAAEPDTTAPSTAAKPAAAAAAEPAAAAAGDAAAWSAGRAPATGRADRPVAKPAALDAAAVPELAKGADVLLTSWGTPRLGGELWVGGGPKAVAHAAGTVKNLIDPGLLDQGVAVFSAGPRIAWSVGEYCLAAMLTLARRLPRFDGALRAGGWKQSTFRGHELTGAKVGIIGASSTARALITLLKPFNCDLAVYDPYLTTERAADLGVRKATLEEAATSPFLTIHVPNVPETKGMITRDLIENLPDGAVVVNSSRGPAIDQQALLDHALNGRIYAALDVYDPEPPTFDPTTLAAPNLLLTPHVAGDTEEGHRALAGYVLKDVLRWLNDGTRGPSFVDPSTWSIAA</sequence>
<reference evidence="6" key="1">
    <citation type="journal article" date="2019" name="Int. J. Syst. Evol. Microbiol.">
        <title>The Global Catalogue of Microorganisms (GCM) 10K type strain sequencing project: providing services to taxonomists for standard genome sequencing and annotation.</title>
        <authorList>
            <consortium name="The Broad Institute Genomics Platform"/>
            <consortium name="The Broad Institute Genome Sequencing Center for Infectious Disease"/>
            <person name="Wu L."/>
            <person name="Ma J."/>
        </authorList>
    </citation>
    <scope>NUCLEOTIDE SEQUENCE [LARGE SCALE GENOMIC DNA]</scope>
    <source>
        <strain evidence="6">JCM 15572</strain>
    </source>
</reference>
<accession>A0ABP4NU77</accession>
<keyword evidence="6" id="KW-1185">Reference proteome</keyword>
<dbReference type="InterPro" id="IPR050223">
    <property type="entry name" value="D-isomer_2-hydroxyacid_DH"/>
</dbReference>
<evidence type="ECO:0000256" key="1">
    <source>
        <dbReference type="ARBA" id="ARBA00023002"/>
    </source>
</evidence>
<dbReference type="SUPFAM" id="SSF51735">
    <property type="entry name" value="NAD(P)-binding Rossmann-fold domains"/>
    <property type="match status" value="1"/>
</dbReference>
<keyword evidence="2" id="KW-0520">NAD</keyword>
<dbReference type="PANTHER" id="PTHR10996:SF178">
    <property type="entry name" value="2-HYDROXYACID DEHYDROGENASE YGL185C-RELATED"/>
    <property type="match status" value="1"/>
</dbReference>
<dbReference type="EMBL" id="BAAAPH010000006">
    <property type="protein sequence ID" value="GAA1566070.1"/>
    <property type="molecule type" value="Genomic_DNA"/>
</dbReference>
<keyword evidence="1" id="KW-0560">Oxidoreductase</keyword>
<proteinExistence type="predicted"/>
<feature type="region of interest" description="Disordered" evidence="3">
    <location>
        <begin position="40"/>
        <end position="68"/>
    </location>
</feature>
<dbReference type="PANTHER" id="PTHR10996">
    <property type="entry name" value="2-HYDROXYACID DEHYDROGENASE-RELATED"/>
    <property type="match status" value="1"/>
</dbReference>
<evidence type="ECO:0000256" key="2">
    <source>
        <dbReference type="ARBA" id="ARBA00023027"/>
    </source>
</evidence>
<evidence type="ECO:0000313" key="5">
    <source>
        <dbReference type="EMBL" id="GAA1566070.1"/>
    </source>
</evidence>
<name>A0ABP4NU77_9ACTN</name>
<protein>
    <recommendedName>
        <fullName evidence="4">D-isomer specific 2-hydroxyacid dehydrogenase NAD-binding domain-containing protein</fullName>
    </recommendedName>
</protein>
<dbReference type="RefSeq" id="WP_344233456.1">
    <property type="nucleotide sequence ID" value="NZ_BAAAPH010000006.1"/>
</dbReference>
<feature type="domain" description="D-isomer specific 2-hydroxyacid dehydrogenase NAD-binding" evidence="4">
    <location>
        <begin position="179"/>
        <end position="352"/>
    </location>
</feature>
<dbReference type="Proteomes" id="UP001501705">
    <property type="component" value="Unassembled WGS sequence"/>
</dbReference>
<evidence type="ECO:0000313" key="6">
    <source>
        <dbReference type="Proteomes" id="UP001501705"/>
    </source>
</evidence>
<comment type="caution">
    <text evidence="5">The sequence shown here is derived from an EMBL/GenBank/DDBJ whole genome shotgun (WGS) entry which is preliminary data.</text>
</comment>
<dbReference type="SUPFAM" id="SSF52283">
    <property type="entry name" value="Formate/glycerate dehydrogenase catalytic domain-like"/>
    <property type="match status" value="1"/>
</dbReference>
<organism evidence="5 6">
    <name type="scientific">Kribbella hippodromi</name>
    <dbReference type="NCBI Taxonomy" id="434347"/>
    <lineage>
        <taxon>Bacteria</taxon>
        <taxon>Bacillati</taxon>
        <taxon>Actinomycetota</taxon>
        <taxon>Actinomycetes</taxon>
        <taxon>Propionibacteriales</taxon>
        <taxon>Kribbellaceae</taxon>
        <taxon>Kribbella</taxon>
    </lineage>
</organism>
<dbReference type="InterPro" id="IPR006140">
    <property type="entry name" value="D-isomer_DH_NAD-bd"/>
</dbReference>
<dbReference type="Pfam" id="PF02826">
    <property type="entry name" value="2-Hacid_dh_C"/>
    <property type="match status" value="1"/>
</dbReference>
<dbReference type="Gene3D" id="3.40.50.720">
    <property type="entry name" value="NAD(P)-binding Rossmann-like Domain"/>
    <property type="match status" value="2"/>
</dbReference>
<dbReference type="CDD" id="cd12167">
    <property type="entry name" value="2-Hacid_dh_8"/>
    <property type="match status" value="1"/>
</dbReference>
<gene>
    <name evidence="5" type="ORF">GCM10009804_23500</name>
</gene>
<dbReference type="InterPro" id="IPR036291">
    <property type="entry name" value="NAD(P)-bd_dom_sf"/>
</dbReference>
<evidence type="ECO:0000256" key="3">
    <source>
        <dbReference type="SAM" id="MobiDB-lite"/>
    </source>
</evidence>